<dbReference type="AlphaFoldDB" id="D9SRS6"/>
<dbReference type="Proteomes" id="UP000002730">
    <property type="component" value="Chromosome"/>
</dbReference>
<proteinExistence type="predicted"/>
<gene>
    <name evidence="1" type="ordered locus">Clocel_0672</name>
</gene>
<organism evidence="1 2">
    <name type="scientific">Clostridium cellulovorans (strain ATCC 35296 / DSM 3052 / OCM 3 / 743B)</name>
    <dbReference type="NCBI Taxonomy" id="573061"/>
    <lineage>
        <taxon>Bacteria</taxon>
        <taxon>Bacillati</taxon>
        <taxon>Bacillota</taxon>
        <taxon>Clostridia</taxon>
        <taxon>Eubacteriales</taxon>
        <taxon>Clostridiaceae</taxon>
        <taxon>Clostridium</taxon>
    </lineage>
</organism>
<dbReference type="Pfam" id="PF01312">
    <property type="entry name" value="Bac_export_2"/>
    <property type="match status" value="1"/>
</dbReference>
<dbReference type="eggNOG" id="COG2257">
    <property type="taxonomic scope" value="Bacteria"/>
</dbReference>
<protein>
    <submittedName>
        <fullName evidence="1">Type III secretion exporter</fullName>
    </submittedName>
</protein>
<evidence type="ECO:0000313" key="1">
    <source>
        <dbReference type="EMBL" id="ADL50443.1"/>
    </source>
</evidence>
<dbReference type="KEGG" id="ccb:Clocel_0672"/>
<dbReference type="Gene3D" id="3.40.1690.10">
    <property type="entry name" value="secretion proteins EscU"/>
    <property type="match status" value="1"/>
</dbReference>
<evidence type="ECO:0000313" key="2">
    <source>
        <dbReference type="Proteomes" id="UP000002730"/>
    </source>
</evidence>
<dbReference type="OrthoDB" id="9810419at2"/>
<dbReference type="SUPFAM" id="SSF160544">
    <property type="entry name" value="EscU C-terminal domain-like"/>
    <property type="match status" value="1"/>
</dbReference>
<dbReference type="GO" id="GO:0005886">
    <property type="term" value="C:plasma membrane"/>
    <property type="evidence" value="ECO:0007669"/>
    <property type="project" value="TreeGrafter"/>
</dbReference>
<dbReference type="PANTHER" id="PTHR30531:SF12">
    <property type="entry name" value="FLAGELLAR BIOSYNTHETIC PROTEIN FLHB"/>
    <property type="match status" value="1"/>
</dbReference>
<dbReference type="STRING" id="573061.Clocel_0672"/>
<dbReference type="HOGENOM" id="CLU_041013_4_2_9"/>
<name>D9SRS6_CLOC7</name>
<dbReference type="GO" id="GO:0009306">
    <property type="term" value="P:protein secretion"/>
    <property type="evidence" value="ECO:0007669"/>
    <property type="project" value="InterPro"/>
</dbReference>
<dbReference type="InterPro" id="IPR029025">
    <property type="entry name" value="T3SS_substrate_exporter_C"/>
</dbReference>
<dbReference type="EMBL" id="CP002160">
    <property type="protein sequence ID" value="ADL50443.1"/>
    <property type="molecule type" value="Genomic_DNA"/>
</dbReference>
<keyword evidence="2" id="KW-1185">Reference proteome</keyword>
<dbReference type="InterPro" id="IPR006135">
    <property type="entry name" value="T3SS_substrate_exporter"/>
</dbReference>
<dbReference type="RefSeq" id="WP_010074776.1">
    <property type="nucleotide sequence ID" value="NC_014393.1"/>
</dbReference>
<dbReference type="PANTHER" id="PTHR30531">
    <property type="entry name" value="FLAGELLAR BIOSYNTHETIC PROTEIN FLHB"/>
    <property type="match status" value="1"/>
</dbReference>
<sequence length="88" mass="9711">MKKIRKAAALKYEQGYESPIVAAQGVGYVAEKIVEKADENDVPIVYNKEMADLLTNVDVGDSIPEELYAAVAEIMAHIMEIDRDAKGR</sequence>
<accession>D9SRS6</accession>
<reference evidence="1 2" key="1">
    <citation type="submission" date="2010-08" db="EMBL/GenBank/DDBJ databases">
        <title>Complete sequence of Clostridium cellulovorans 743B.</title>
        <authorList>
            <consortium name="US DOE Joint Genome Institute"/>
            <person name="Lucas S."/>
            <person name="Copeland A."/>
            <person name="Lapidus A."/>
            <person name="Cheng J.-F."/>
            <person name="Bruce D."/>
            <person name="Goodwin L."/>
            <person name="Pitluck S."/>
            <person name="Chertkov O."/>
            <person name="Detter J.C."/>
            <person name="Han C."/>
            <person name="Tapia R."/>
            <person name="Land M."/>
            <person name="Hauser L."/>
            <person name="Chang Y.-J."/>
            <person name="Jeffries C."/>
            <person name="Kyrpides N."/>
            <person name="Ivanova N."/>
            <person name="Mikhailova N."/>
            <person name="Hemme C.L."/>
            <person name="Woyke T."/>
        </authorList>
    </citation>
    <scope>NUCLEOTIDE SEQUENCE [LARGE SCALE GENOMIC DNA]</scope>
    <source>
        <strain evidence="2">ATCC 35296 / DSM 3052 / OCM 3 / 743B</strain>
    </source>
</reference>